<comment type="caution">
    <text evidence="2">The sequence shown here is derived from an EMBL/GenBank/DDBJ whole genome shotgun (WGS) entry which is preliminary data.</text>
</comment>
<dbReference type="Proteomes" id="UP000494206">
    <property type="component" value="Unassembled WGS sequence"/>
</dbReference>
<dbReference type="EMBL" id="CADEPM010000002">
    <property type="protein sequence ID" value="CAB3400607.1"/>
    <property type="molecule type" value="Genomic_DNA"/>
</dbReference>
<protein>
    <submittedName>
        <fullName evidence="2">Uncharacterized protein</fullName>
    </submittedName>
</protein>
<sequence length="102" mass="11423">MQSLVVVIFAATALAQFSVAYDVNEYDQPMNRNAEADIYCLQPDDGFSKRATQDHKLAAIPRSGLMISGRGWMPGFFDSQPQLYKRSSPVNDRIAFRPLPIV</sequence>
<feature type="chain" id="PRO_5035819070" evidence="1">
    <location>
        <begin position="21"/>
        <end position="102"/>
    </location>
</feature>
<evidence type="ECO:0000313" key="2">
    <source>
        <dbReference type="EMBL" id="CAB3400607.1"/>
    </source>
</evidence>
<reference evidence="2 3" key="1">
    <citation type="submission" date="2020-04" db="EMBL/GenBank/DDBJ databases">
        <authorList>
            <person name="Laetsch R D."/>
            <person name="Stevens L."/>
            <person name="Kumar S."/>
            <person name="Blaxter L. M."/>
        </authorList>
    </citation>
    <scope>NUCLEOTIDE SEQUENCE [LARGE SCALE GENOMIC DNA]</scope>
</reference>
<proteinExistence type="predicted"/>
<dbReference type="AlphaFoldDB" id="A0A8S1EA06"/>
<keyword evidence="3" id="KW-1185">Reference proteome</keyword>
<name>A0A8S1EA06_9PELO</name>
<dbReference type="OrthoDB" id="5827953at2759"/>
<gene>
    <name evidence="2" type="ORF">CBOVIS_LOCUS3508</name>
</gene>
<accession>A0A8S1EA06</accession>
<organism evidence="2 3">
    <name type="scientific">Caenorhabditis bovis</name>
    <dbReference type="NCBI Taxonomy" id="2654633"/>
    <lineage>
        <taxon>Eukaryota</taxon>
        <taxon>Metazoa</taxon>
        <taxon>Ecdysozoa</taxon>
        <taxon>Nematoda</taxon>
        <taxon>Chromadorea</taxon>
        <taxon>Rhabditida</taxon>
        <taxon>Rhabditina</taxon>
        <taxon>Rhabditomorpha</taxon>
        <taxon>Rhabditoidea</taxon>
        <taxon>Rhabditidae</taxon>
        <taxon>Peloderinae</taxon>
        <taxon>Caenorhabditis</taxon>
    </lineage>
</organism>
<feature type="signal peptide" evidence="1">
    <location>
        <begin position="1"/>
        <end position="20"/>
    </location>
</feature>
<evidence type="ECO:0000256" key="1">
    <source>
        <dbReference type="SAM" id="SignalP"/>
    </source>
</evidence>
<evidence type="ECO:0000313" key="3">
    <source>
        <dbReference type="Proteomes" id="UP000494206"/>
    </source>
</evidence>
<keyword evidence="1" id="KW-0732">Signal</keyword>